<dbReference type="PANTHER" id="PTHR34951">
    <property type="entry name" value="B6F COMPLEX SUBUNIT, PUTATIVE, EXPRESSED-RELATED"/>
    <property type="match status" value="1"/>
</dbReference>
<feature type="region of interest" description="Disordered" evidence="1">
    <location>
        <begin position="1"/>
        <end position="30"/>
    </location>
</feature>
<reference evidence="2 3" key="1">
    <citation type="journal article" date="2022" name="Nat. Genet.">
        <title>Improved pea reference genome and pan-genome highlight genomic features and evolutionary characteristics.</title>
        <authorList>
            <person name="Yang T."/>
            <person name="Liu R."/>
            <person name="Luo Y."/>
            <person name="Hu S."/>
            <person name="Wang D."/>
            <person name="Wang C."/>
            <person name="Pandey M.K."/>
            <person name="Ge S."/>
            <person name="Xu Q."/>
            <person name="Li N."/>
            <person name="Li G."/>
            <person name="Huang Y."/>
            <person name="Saxena R.K."/>
            <person name="Ji Y."/>
            <person name="Li M."/>
            <person name="Yan X."/>
            <person name="He Y."/>
            <person name="Liu Y."/>
            <person name="Wang X."/>
            <person name="Xiang C."/>
            <person name="Varshney R.K."/>
            <person name="Ding H."/>
            <person name="Gao S."/>
            <person name="Zong X."/>
        </authorList>
    </citation>
    <scope>NUCLEOTIDE SEQUENCE [LARGE SCALE GENOMIC DNA]</scope>
    <source>
        <strain evidence="2 3">cv. Zhongwan 6</strain>
    </source>
</reference>
<proteinExistence type="predicted"/>
<accession>A0A9D4XM16</accession>
<dbReference type="Gramene" id="Psat04G0598000-T2">
    <property type="protein sequence ID" value="KAI5422772.1"/>
    <property type="gene ID" value="KIW84_045980"/>
</dbReference>
<dbReference type="Proteomes" id="UP001058974">
    <property type="component" value="Chromosome 4"/>
</dbReference>
<evidence type="ECO:0000313" key="3">
    <source>
        <dbReference type="Proteomes" id="UP001058974"/>
    </source>
</evidence>
<evidence type="ECO:0000313" key="2">
    <source>
        <dbReference type="EMBL" id="KAI5422772.1"/>
    </source>
</evidence>
<protein>
    <submittedName>
        <fullName evidence="2">Uncharacterized protein</fullName>
    </submittedName>
</protein>
<evidence type="ECO:0000256" key="1">
    <source>
        <dbReference type="SAM" id="MobiDB-lite"/>
    </source>
</evidence>
<keyword evidence="3" id="KW-1185">Reference proteome</keyword>
<comment type="caution">
    <text evidence="2">The sequence shown here is derived from an EMBL/GenBank/DDBJ whole genome shotgun (WGS) entry which is preliminary data.</text>
</comment>
<name>A0A9D4XM16_PEA</name>
<feature type="compositionally biased region" description="Low complexity" evidence="1">
    <location>
        <begin position="1"/>
        <end position="24"/>
    </location>
</feature>
<organism evidence="2 3">
    <name type="scientific">Pisum sativum</name>
    <name type="common">Garden pea</name>
    <name type="synonym">Lathyrus oleraceus</name>
    <dbReference type="NCBI Taxonomy" id="3888"/>
    <lineage>
        <taxon>Eukaryota</taxon>
        <taxon>Viridiplantae</taxon>
        <taxon>Streptophyta</taxon>
        <taxon>Embryophyta</taxon>
        <taxon>Tracheophyta</taxon>
        <taxon>Spermatophyta</taxon>
        <taxon>Magnoliopsida</taxon>
        <taxon>eudicotyledons</taxon>
        <taxon>Gunneridae</taxon>
        <taxon>Pentapetalae</taxon>
        <taxon>rosids</taxon>
        <taxon>fabids</taxon>
        <taxon>Fabales</taxon>
        <taxon>Fabaceae</taxon>
        <taxon>Papilionoideae</taxon>
        <taxon>50 kb inversion clade</taxon>
        <taxon>NPAAA clade</taxon>
        <taxon>Hologalegina</taxon>
        <taxon>IRL clade</taxon>
        <taxon>Fabeae</taxon>
        <taxon>Lathyrus</taxon>
    </lineage>
</organism>
<sequence>MASASAASPSTITVVGSSVTGSKSRNNRKGHNVKFITALNSFNGLQAQHNTVASLGVPVSSELAFAKVRSSIYNGGRRSGRGVQYITEEEEVVEVVVRLLQNAMLQVRFFRLRLL</sequence>
<dbReference type="PANTHER" id="PTHR34951:SF1">
    <property type="entry name" value="B6F COMPLEX SUBUNIT, PUTATIVE, EXPRESSED-RELATED"/>
    <property type="match status" value="1"/>
</dbReference>
<dbReference type="InterPro" id="IPR053333">
    <property type="entry name" value="Cytochrome_b6-f_sub7"/>
</dbReference>
<dbReference type="AlphaFoldDB" id="A0A9D4XM16"/>
<gene>
    <name evidence="2" type="ORF">KIW84_045980</name>
</gene>
<dbReference type="EMBL" id="JAMSHJ010000004">
    <property type="protein sequence ID" value="KAI5422772.1"/>
    <property type="molecule type" value="Genomic_DNA"/>
</dbReference>